<dbReference type="PANTHER" id="PTHR31264">
    <property type="entry name" value="OS07G0554500 PROTEIN-RELATED"/>
    <property type="match status" value="1"/>
</dbReference>
<dbReference type="Proteomes" id="UP000275267">
    <property type="component" value="Unassembled WGS sequence"/>
</dbReference>
<dbReference type="SUPFAM" id="SSF81383">
    <property type="entry name" value="F-box domain"/>
    <property type="match status" value="1"/>
</dbReference>
<reference evidence="2" key="1">
    <citation type="journal article" date="2019" name="Nat. Commun.">
        <title>The genome of broomcorn millet.</title>
        <authorList>
            <person name="Zou C."/>
            <person name="Miki D."/>
            <person name="Li D."/>
            <person name="Tang Q."/>
            <person name="Xiao L."/>
            <person name="Rajput S."/>
            <person name="Deng P."/>
            <person name="Jia W."/>
            <person name="Huang R."/>
            <person name="Zhang M."/>
            <person name="Sun Y."/>
            <person name="Hu J."/>
            <person name="Fu X."/>
            <person name="Schnable P.S."/>
            <person name="Li F."/>
            <person name="Zhang H."/>
            <person name="Feng B."/>
            <person name="Zhu X."/>
            <person name="Liu R."/>
            <person name="Schnable J.C."/>
            <person name="Zhu J.-K."/>
            <person name="Zhang H."/>
        </authorList>
    </citation>
    <scope>NUCLEOTIDE SEQUENCE [LARGE SCALE GENOMIC DNA]</scope>
</reference>
<dbReference type="AlphaFoldDB" id="A0A3L6QTY1"/>
<comment type="caution">
    <text evidence="1">The sequence shown here is derived from an EMBL/GenBank/DDBJ whole genome shotgun (WGS) entry which is preliminary data.</text>
</comment>
<name>A0A3L6QTY1_PANMI</name>
<organism evidence="1 2">
    <name type="scientific">Panicum miliaceum</name>
    <name type="common">Proso millet</name>
    <name type="synonym">Broomcorn millet</name>
    <dbReference type="NCBI Taxonomy" id="4540"/>
    <lineage>
        <taxon>Eukaryota</taxon>
        <taxon>Viridiplantae</taxon>
        <taxon>Streptophyta</taxon>
        <taxon>Embryophyta</taxon>
        <taxon>Tracheophyta</taxon>
        <taxon>Spermatophyta</taxon>
        <taxon>Magnoliopsida</taxon>
        <taxon>Liliopsida</taxon>
        <taxon>Poales</taxon>
        <taxon>Poaceae</taxon>
        <taxon>PACMAD clade</taxon>
        <taxon>Panicoideae</taxon>
        <taxon>Panicodae</taxon>
        <taxon>Paniceae</taxon>
        <taxon>Panicinae</taxon>
        <taxon>Panicum</taxon>
        <taxon>Panicum sect. Panicum</taxon>
    </lineage>
</organism>
<dbReference type="PANTHER" id="PTHR31264:SF29">
    <property type="entry name" value="OS07G0554500 PROTEIN"/>
    <property type="match status" value="1"/>
</dbReference>
<evidence type="ECO:0000313" key="1">
    <source>
        <dbReference type="EMBL" id="RLM87290.1"/>
    </source>
</evidence>
<evidence type="ECO:0008006" key="3">
    <source>
        <dbReference type="Google" id="ProtNLM"/>
    </source>
</evidence>
<dbReference type="OrthoDB" id="640274at2759"/>
<sequence length="325" mass="35698">MALPPRPDGRLPEATAPPVDGLTDDLLAAILIRLPTLADFGRAAAACPAFRRVIADPAFLRRVRALHPSLLLGFLTFTGGFRPAEPPYASVPAARAVARAADFSYSFLPRPSGWVVHDGRVLLDRNDGGDGIFTKLAVCDPLFRRYVVLPPIPEDLAAAVQQPHLLDLEWKFEVFLVPSDQEVARASFRVVWMAQCPTKLASTIVEAGEGRLGMFSFNARFGESFELDIFSTVRPNQGEGANEWKTLRGAILPYQYRYRILGVANTRLLIQGDLEFIDEDFLPPNVEVLSIALNTDYESVCGMIDEALHPLPLIGYPPSLSSLSI</sequence>
<dbReference type="InterPro" id="IPR036047">
    <property type="entry name" value="F-box-like_dom_sf"/>
</dbReference>
<accession>A0A3L6QTY1</accession>
<dbReference type="EMBL" id="PQIB02000011">
    <property type="protein sequence ID" value="RLM87290.1"/>
    <property type="molecule type" value="Genomic_DNA"/>
</dbReference>
<keyword evidence="2" id="KW-1185">Reference proteome</keyword>
<evidence type="ECO:0000313" key="2">
    <source>
        <dbReference type="Proteomes" id="UP000275267"/>
    </source>
</evidence>
<proteinExistence type="predicted"/>
<protein>
    <recommendedName>
        <fullName evidence="3">F-box domain-containing protein</fullName>
    </recommendedName>
</protein>
<gene>
    <name evidence="1" type="ORF">C2845_PM04G26200</name>
</gene>